<feature type="chain" id="PRO_5020954195" description="Pentatricopeptide repeat domain-containing protein" evidence="2">
    <location>
        <begin position="18"/>
        <end position="581"/>
    </location>
</feature>
<feature type="compositionally biased region" description="Low complexity" evidence="1">
    <location>
        <begin position="137"/>
        <end position="148"/>
    </location>
</feature>
<keyword evidence="4" id="KW-1185">Reference proteome</keyword>
<evidence type="ECO:0000313" key="4">
    <source>
        <dbReference type="Proteomes" id="UP000292082"/>
    </source>
</evidence>
<gene>
    <name evidence="3" type="ORF">BD310DRAFT_808364</name>
</gene>
<dbReference type="EMBL" id="ML145088">
    <property type="protein sequence ID" value="TBU63676.1"/>
    <property type="molecule type" value="Genomic_DNA"/>
</dbReference>
<evidence type="ECO:0000256" key="1">
    <source>
        <dbReference type="SAM" id="MobiDB-lite"/>
    </source>
</evidence>
<sequence>MRHHALLTTILPSLSLASVFQAAAGRAWAKTRPTRVYNRVNLRTEGSASSNLRTAHGGRDSGREPGEPSSSITSTHCAASSSRTGAHLRVRPSLHTPPVLPTASLPENTVCYTADNRVHAGDGSLPSPASRPQGVTSVDVDSSPPSDSGASKCASTGCLTYESDPPWDEIQGSVPEQELPRAISRHIPTSNERGGLPLPVTPDDLHQNLLCAITSGARPRLQMLLEYHAAFPTLHSTASFNILIRYAIRHASFGTVSDLLRRMVHEGVAGNEETRALRVRGLVRSGRWSQAWNEELEQMQQGGQGIPLPVWLEFFGSVKRGAIMDSSYVRARKEAVRLQTPAPSVTAGRLNALLDHPPLLAAADDWGRVPPRVVHAIVRAFLLTQPRRPAAMEITERYFQTLPHELDDGWRRACLAIIHLHLTLGRARKLSDHFAALRTLFALLDMHHDFHPTSTTLFFLLQTLRYAKDCGSRADRLVRSFERRWGPDIIDHKVRRRWASLLLKQGNVERAQAVLEAHDSLGGDRASLMAEEESNQEKSNGDLESALRWLDLHRTQRQAKERWLGRLVRRRLWREQVRRSG</sequence>
<reference evidence="3 4" key="1">
    <citation type="submission" date="2019-01" db="EMBL/GenBank/DDBJ databases">
        <title>Draft genome sequences of three monokaryotic isolates of the white-rot basidiomycete fungus Dichomitus squalens.</title>
        <authorList>
            <consortium name="DOE Joint Genome Institute"/>
            <person name="Lopez S.C."/>
            <person name="Andreopoulos B."/>
            <person name="Pangilinan J."/>
            <person name="Lipzen A."/>
            <person name="Riley R."/>
            <person name="Ahrendt S."/>
            <person name="Ng V."/>
            <person name="Barry K."/>
            <person name="Daum C."/>
            <person name="Grigoriev I.V."/>
            <person name="Hilden K.S."/>
            <person name="Makela M.R."/>
            <person name="de Vries R.P."/>
        </authorList>
    </citation>
    <scope>NUCLEOTIDE SEQUENCE [LARGE SCALE GENOMIC DNA]</scope>
    <source>
        <strain evidence="3 4">CBS 464.89</strain>
    </source>
</reference>
<protein>
    <recommendedName>
        <fullName evidence="5">Pentatricopeptide repeat domain-containing protein</fullName>
    </recommendedName>
</protein>
<feature type="signal peptide" evidence="2">
    <location>
        <begin position="1"/>
        <end position="17"/>
    </location>
</feature>
<dbReference type="AlphaFoldDB" id="A0A4Q9Q9D5"/>
<feature type="compositionally biased region" description="Polar residues" evidence="1">
    <location>
        <begin position="68"/>
        <end position="84"/>
    </location>
</feature>
<name>A0A4Q9Q9D5_9APHY</name>
<feature type="compositionally biased region" description="Basic and acidic residues" evidence="1">
    <location>
        <begin position="57"/>
        <end position="66"/>
    </location>
</feature>
<dbReference type="Proteomes" id="UP000292082">
    <property type="component" value="Unassembled WGS sequence"/>
</dbReference>
<feature type="region of interest" description="Disordered" evidence="1">
    <location>
        <begin position="117"/>
        <end position="155"/>
    </location>
</feature>
<evidence type="ECO:0000313" key="3">
    <source>
        <dbReference type="EMBL" id="TBU63676.1"/>
    </source>
</evidence>
<keyword evidence="2" id="KW-0732">Signal</keyword>
<evidence type="ECO:0008006" key="5">
    <source>
        <dbReference type="Google" id="ProtNLM"/>
    </source>
</evidence>
<feature type="region of interest" description="Disordered" evidence="1">
    <location>
        <begin position="47"/>
        <end position="105"/>
    </location>
</feature>
<accession>A0A4Q9Q9D5</accession>
<proteinExistence type="predicted"/>
<evidence type="ECO:0000256" key="2">
    <source>
        <dbReference type="SAM" id="SignalP"/>
    </source>
</evidence>
<organism evidence="3 4">
    <name type="scientific">Dichomitus squalens</name>
    <dbReference type="NCBI Taxonomy" id="114155"/>
    <lineage>
        <taxon>Eukaryota</taxon>
        <taxon>Fungi</taxon>
        <taxon>Dikarya</taxon>
        <taxon>Basidiomycota</taxon>
        <taxon>Agaricomycotina</taxon>
        <taxon>Agaricomycetes</taxon>
        <taxon>Polyporales</taxon>
        <taxon>Polyporaceae</taxon>
        <taxon>Dichomitus</taxon>
    </lineage>
</organism>